<feature type="transmembrane region" description="Helical" evidence="8">
    <location>
        <begin position="178"/>
        <end position="202"/>
    </location>
</feature>
<dbReference type="NCBIfam" id="TIGR00688">
    <property type="entry name" value="rarD"/>
    <property type="match status" value="1"/>
</dbReference>
<evidence type="ECO:0000256" key="1">
    <source>
        <dbReference type="ARBA" id="ARBA00004651"/>
    </source>
</evidence>
<feature type="transmembrane region" description="Helical" evidence="8">
    <location>
        <begin position="71"/>
        <end position="92"/>
    </location>
</feature>
<feature type="transmembrane region" description="Helical" evidence="8">
    <location>
        <begin position="38"/>
        <end position="59"/>
    </location>
</feature>
<dbReference type="Proteomes" id="UP001595713">
    <property type="component" value="Unassembled WGS sequence"/>
</dbReference>
<keyword evidence="5 8" id="KW-0812">Transmembrane</keyword>
<feature type="transmembrane region" description="Helical" evidence="8">
    <location>
        <begin position="150"/>
        <end position="166"/>
    </location>
</feature>
<dbReference type="RefSeq" id="WP_261295066.1">
    <property type="nucleotide sequence ID" value="NZ_JANQBK010000013.1"/>
</dbReference>
<feature type="transmembrane region" description="Helical" evidence="8">
    <location>
        <begin position="261"/>
        <end position="283"/>
    </location>
</feature>
<keyword evidence="6 8" id="KW-1133">Transmembrane helix</keyword>
<gene>
    <name evidence="10" type="primary">rarD</name>
    <name evidence="10" type="ORF">ACFONA_02580</name>
</gene>
<evidence type="ECO:0000256" key="8">
    <source>
        <dbReference type="SAM" id="Phobius"/>
    </source>
</evidence>
<keyword evidence="4" id="KW-1003">Cell membrane</keyword>
<evidence type="ECO:0000259" key="9">
    <source>
        <dbReference type="Pfam" id="PF00892"/>
    </source>
</evidence>
<organism evidence="10 11">
    <name type="scientific">Sphingomonas hylomeconis</name>
    <dbReference type="NCBI Taxonomy" id="1395958"/>
    <lineage>
        <taxon>Bacteria</taxon>
        <taxon>Pseudomonadati</taxon>
        <taxon>Pseudomonadota</taxon>
        <taxon>Alphaproteobacteria</taxon>
        <taxon>Sphingomonadales</taxon>
        <taxon>Sphingomonadaceae</taxon>
        <taxon>Sphingomonas</taxon>
    </lineage>
</organism>
<feature type="transmembrane region" description="Helical" evidence="8">
    <location>
        <begin position="9"/>
        <end position="26"/>
    </location>
</feature>
<evidence type="ECO:0000313" key="11">
    <source>
        <dbReference type="Proteomes" id="UP001595713"/>
    </source>
</evidence>
<evidence type="ECO:0000256" key="5">
    <source>
        <dbReference type="ARBA" id="ARBA00022692"/>
    </source>
</evidence>
<name>A0ABV7SPZ5_9SPHN</name>
<dbReference type="InterPro" id="IPR000620">
    <property type="entry name" value="EamA_dom"/>
</dbReference>
<proteinExistence type="inferred from homology"/>
<evidence type="ECO:0000256" key="2">
    <source>
        <dbReference type="ARBA" id="ARBA00007362"/>
    </source>
</evidence>
<evidence type="ECO:0000256" key="4">
    <source>
        <dbReference type="ARBA" id="ARBA00022475"/>
    </source>
</evidence>
<accession>A0ABV7SPZ5</accession>
<keyword evidence="11" id="KW-1185">Reference proteome</keyword>
<reference evidence="11" key="1">
    <citation type="journal article" date="2019" name="Int. J. Syst. Evol. Microbiol.">
        <title>The Global Catalogue of Microorganisms (GCM) 10K type strain sequencing project: providing services to taxonomists for standard genome sequencing and annotation.</title>
        <authorList>
            <consortium name="The Broad Institute Genomics Platform"/>
            <consortium name="The Broad Institute Genome Sequencing Center for Infectious Disease"/>
            <person name="Wu L."/>
            <person name="Ma J."/>
        </authorList>
    </citation>
    <scope>NUCLEOTIDE SEQUENCE [LARGE SCALE GENOMIC DNA]</scope>
    <source>
        <strain evidence="11">KCTC 42739</strain>
    </source>
</reference>
<sequence length="293" mass="31084">MTPRINPGILYAVIAYTIWGLLPAFLKLLKPLPAPDILAHRILWSLLLLVGLALALRHGPALRRIVTTPRLMFALTASATLIALNWLCYIVAVNGGNVAQASLGYFINPLVNVALGVVILRERLGRIELIAVGLATLGVIFLAYEQGGVPVIPLTLAFTFAVYGLIRKMTPVDALDGLLIETAILAPPSLAWLLIAGTSIAAGPAWPLLPAAGVVTAIPLVLFAAAAKRVRYSDMGLLQYIGPTLQLVLAVAVYGERLRAVEWAAFGLIWVALAIYATGMVMGSRRATASPAS</sequence>
<comment type="similarity">
    <text evidence="2">Belongs to the EamA transporter family.</text>
</comment>
<evidence type="ECO:0000256" key="6">
    <source>
        <dbReference type="ARBA" id="ARBA00022989"/>
    </source>
</evidence>
<feature type="transmembrane region" description="Helical" evidence="8">
    <location>
        <begin position="208"/>
        <end position="225"/>
    </location>
</feature>
<dbReference type="SUPFAM" id="SSF103481">
    <property type="entry name" value="Multidrug resistance efflux transporter EmrE"/>
    <property type="match status" value="2"/>
</dbReference>
<evidence type="ECO:0000256" key="7">
    <source>
        <dbReference type="ARBA" id="ARBA00023136"/>
    </source>
</evidence>
<feature type="transmembrane region" description="Helical" evidence="8">
    <location>
        <begin position="98"/>
        <end position="120"/>
    </location>
</feature>
<keyword evidence="7 8" id="KW-0472">Membrane</keyword>
<dbReference type="Pfam" id="PF00892">
    <property type="entry name" value="EamA"/>
    <property type="match status" value="2"/>
</dbReference>
<feature type="domain" description="EamA" evidence="9">
    <location>
        <begin position="154"/>
        <end position="275"/>
    </location>
</feature>
<dbReference type="InterPro" id="IPR037185">
    <property type="entry name" value="EmrE-like"/>
</dbReference>
<dbReference type="EMBL" id="JBHRXP010000001">
    <property type="protein sequence ID" value="MFC3579039.1"/>
    <property type="molecule type" value="Genomic_DNA"/>
</dbReference>
<keyword evidence="3" id="KW-0813">Transport</keyword>
<dbReference type="PANTHER" id="PTHR22911">
    <property type="entry name" value="ACYL-MALONYL CONDENSING ENZYME-RELATED"/>
    <property type="match status" value="1"/>
</dbReference>
<protein>
    <submittedName>
        <fullName evidence="10">EamA family transporter RarD</fullName>
    </submittedName>
</protein>
<feature type="transmembrane region" description="Helical" evidence="8">
    <location>
        <begin position="127"/>
        <end position="144"/>
    </location>
</feature>
<feature type="transmembrane region" description="Helical" evidence="8">
    <location>
        <begin position="237"/>
        <end position="255"/>
    </location>
</feature>
<dbReference type="InterPro" id="IPR004626">
    <property type="entry name" value="RarD"/>
</dbReference>
<evidence type="ECO:0000313" key="10">
    <source>
        <dbReference type="EMBL" id="MFC3579039.1"/>
    </source>
</evidence>
<comment type="subcellular location">
    <subcellularLocation>
        <location evidence="1">Cell membrane</location>
        <topology evidence="1">Multi-pass membrane protein</topology>
    </subcellularLocation>
</comment>
<dbReference type="PANTHER" id="PTHR22911:SF137">
    <property type="entry name" value="SOLUTE CARRIER FAMILY 35 MEMBER G2-RELATED"/>
    <property type="match status" value="1"/>
</dbReference>
<evidence type="ECO:0000256" key="3">
    <source>
        <dbReference type="ARBA" id="ARBA00022448"/>
    </source>
</evidence>
<comment type="caution">
    <text evidence="10">The sequence shown here is derived from an EMBL/GenBank/DDBJ whole genome shotgun (WGS) entry which is preliminary data.</text>
</comment>
<feature type="domain" description="EamA" evidence="9">
    <location>
        <begin position="7"/>
        <end position="143"/>
    </location>
</feature>